<dbReference type="InterPro" id="IPR013785">
    <property type="entry name" value="Aldolase_TIM"/>
</dbReference>
<dbReference type="KEGG" id="dvl:Dvul_0980"/>
<evidence type="ECO:0000256" key="8">
    <source>
        <dbReference type="ARBA" id="ARBA00023004"/>
    </source>
</evidence>
<comment type="subunit">
    <text evidence="3">Monomer.</text>
</comment>
<dbReference type="PIRSF" id="PIRSF000371">
    <property type="entry name" value="PFL_act_enz"/>
    <property type="match status" value="1"/>
</dbReference>
<dbReference type="PROSITE" id="PS00198">
    <property type="entry name" value="4FE4S_FER_1"/>
    <property type="match status" value="2"/>
</dbReference>
<keyword evidence="6" id="KW-0479">Metal-binding</keyword>
<comment type="cofactor">
    <cofactor evidence="1">
        <name>[4Fe-4S] cluster</name>
        <dbReference type="ChEBI" id="CHEBI:49883"/>
    </cofactor>
</comment>
<keyword evidence="8" id="KW-0408">Iron</keyword>
<name>A0A0H3A772_NITV4</name>
<accession>A0A0H3A772</accession>
<dbReference type="GO" id="GO:0016491">
    <property type="term" value="F:oxidoreductase activity"/>
    <property type="evidence" value="ECO:0007669"/>
    <property type="project" value="UniProtKB-KW"/>
</dbReference>
<protein>
    <submittedName>
        <fullName evidence="12">Glycyl-radical enzyme activating protein family</fullName>
    </submittedName>
</protein>
<comment type="similarity">
    <text evidence="2">Belongs to the organic radical-activating enzymes family.</text>
</comment>
<dbReference type="EMBL" id="CP000527">
    <property type="protein sequence ID" value="ABM28001.1"/>
    <property type="molecule type" value="Genomic_DNA"/>
</dbReference>
<feature type="domain" description="4Fe-4S ferredoxin-type" evidence="10">
    <location>
        <begin position="76"/>
        <end position="104"/>
    </location>
</feature>
<dbReference type="Pfam" id="PF00037">
    <property type="entry name" value="Fer4"/>
    <property type="match status" value="1"/>
</dbReference>
<dbReference type="InterPro" id="IPR012839">
    <property type="entry name" value="Organic_radical_activase"/>
</dbReference>
<evidence type="ECO:0000256" key="3">
    <source>
        <dbReference type="ARBA" id="ARBA00011245"/>
    </source>
</evidence>
<proteinExistence type="inferred from homology"/>
<reference evidence="13" key="1">
    <citation type="journal article" date="2009" name="Environ. Microbiol.">
        <title>Contribution of mobile genetic elements to Desulfovibrio vulgaris genome plasticity.</title>
        <authorList>
            <person name="Walker C.B."/>
            <person name="Stolyar S."/>
            <person name="Chivian D."/>
            <person name="Pinel N."/>
            <person name="Gabster J.A."/>
            <person name="Dehal P.S."/>
            <person name="He Z."/>
            <person name="Yang Z.K."/>
            <person name="Yen H.C."/>
            <person name="Zhou J."/>
            <person name="Wall J.D."/>
            <person name="Hazen T.C."/>
            <person name="Arkin A.P."/>
            <person name="Stahl D.A."/>
        </authorList>
    </citation>
    <scope>NUCLEOTIDE SEQUENCE [LARGE SCALE GENOMIC DNA]</scope>
    <source>
        <strain evidence="13">DP4</strain>
    </source>
</reference>
<dbReference type="AlphaFoldDB" id="A0A0H3A772"/>
<dbReference type="NCBIfam" id="TIGR02494">
    <property type="entry name" value="PFLE_PFLC"/>
    <property type="match status" value="1"/>
</dbReference>
<keyword evidence="7" id="KW-0560">Oxidoreductase</keyword>
<dbReference type="GO" id="GO:0051539">
    <property type="term" value="F:4 iron, 4 sulfur cluster binding"/>
    <property type="evidence" value="ECO:0007669"/>
    <property type="project" value="UniProtKB-KW"/>
</dbReference>
<dbReference type="RefSeq" id="WP_011791968.1">
    <property type="nucleotide sequence ID" value="NC_008751.1"/>
</dbReference>
<evidence type="ECO:0000256" key="1">
    <source>
        <dbReference type="ARBA" id="ARBA00001966"/>
    </source>
</evidence>
<evidence type="ECO:0000256" key="4">
    <source>
        <dbReference type="ARBA" id="ARBA00022485"/>
    </source>
</evidence>
<evidence type="ECO:0000313" key="12">
    <source>
        <dbReference type="EMBL" id="ABM28001.1"/>
    </source>
</evidence>
<dbReference type="PROSITE" id="PS51379">
    <property type="entry name" value="4FE4S_FER_2"/>
    <property type="match status" value="2"/>
</dbReference>
<evidence type="ECO:0000259" key="11">
    <source>
        <dbReference type="PROSITE" id="PS51918"/>
    </source>
</evidence>
<keyword evidence="9" id="KW-0411">Iron-sulfur</keyword>
<organism evidence="12 13">
    <name type="scientific">Nitratidesulfovibrio vulgaris (strain DP4)</name>
    <name type="common">Desulfovibrio vulgaris</name>
    <dbReference type="NCBI Taxonomy" id="391774"/>
    <lineage>
        <taxon>Bacteria</taxon>
        <taxon>Pseudomonadati</taxon>
        <taxon>Thermodesulfobacteriota</taxon>
        <taxon>Desulfovibrionia</taxon>
        <taxon>Desulfovibrionales</taxon>
        <taxon>Desulfovibrionaceae</taxon>
        <taxon>Nitratidesulfovibrio</taxon>
    </lineage>
</organism>
<keyword evidence="5" id="KW-0949">S-adenosyl-L-methionine</keyword>
<evidence type="ECO:0000259" key="10">
    <source>
        <dbReference type="PROSITE" id="PS51379"/>
    </source>
</evidence>
<keyword evidence="4" id="KW-0004">4Fe-4S</keyword>
<dbReference type="SFLD" id="SFLDG01118">
    <property type="entry name" value="activating_enzymes__group_2"/>
    <property type="match status" value="1"/>
</dbReference>
<dbReference type="Gene3D" id="3.30.70.20">
    <property type="match status" value="1"/>
</dbReference>
<dbReference type="InterPro" id="IPR017896">
    <property type="entry name" value="4Fe4S_Fe-S-bd"/>
</dbReference>
<gene>
    <name evidence="12" type="ordered locus">Dvul_0980</name>
</gene>
<evidence type="ECO:0000313" key="13">
    <source>
        <dbReference type="Proteomes" id="UP000009173"/>
    </source>
</evidence>
<dbReference type="PANTHER" id="PTHR30352">
    <property type="entry name" value="PYRUVATE FORMATE-LYASE-ACTIVATING ENZYME"/>
    <property type="match status" value="1"/>
</dbReference>
<feature type="domain" description="4Fe-4S ferredoxin-type" evidence="10">
    <location>
        <begin position="46"/>
        <end position="75"/>
    </location>
</feature>
<dbReference type="GO" id="GO:0046872">
    <property type="term" value="F:metal ion binding"/>
    <property type="evidence" value="ECO:0007669"/>
    <property type="project" value="UniProtKB-KW"/>
</dbReference>
<dbReference type="InterPro" id="IPR007197">
    <property type="entry name" value="rSAM"/>
</dbReference>
<dbReference type="InterPro" id="IPR058240">
    <property type="entry name" value="rSAM_sf"/>
</dbReference>
<dbReference type="PROSITE" id="PS51918">
    <property type="entry name" value="RADICAL_SAM"/>
    <property type="match status" value="1"/>
</dbReference>
<evidence type="ECO:0000256" key="6">
    <source>
        <dbReference type="ARBA" id="ARBA00022723"/>
    </source>
</evidence>
<sequence>MRQGMIYNIQRMSVHDGPGLRTTVFLKGCPLRCLWCSNPESQSAVPQMLFFENLCTGCGKCVEVCPEGAARIVDGKVIRSIAKCTHCGQCTASCPAKAREMAGRLMTVEEVMDVVLKDMLFYENSGGGVTFGGGEPTSGGEFFLDLVKAAHEEGIHVTVDTCGFCPEERFDRTLALADLFLFDCKHTDPEAHRRLTGQDNTLILRNLRAALASGKEVHVRMPLIPGMNDDDANLSALSALLGEFGRDKVEVMPCHAFGWNKYVALGLPAPDMPQYTPEQLSAVLDRFAKHGLVPVMV</sequence>
<dbReference type="SFLD" id="SFLDS00029">
    <property type="entry name" value="Radical_SAM"/>
    <property type="match status" value="1"/>
</dbReference>
<evidence type="ECO:0000256" key="5">
    <source>
        <dbReference type="ARBA" id="ARBA00022691"/>
    </source>
</evidence>
<dbReference type="PANTHER" id="PTHR30352:SF4">
    <property type="entry name" value="PYRUVATE FORMATE-LYASE 2-ACTIVATING ENZYME"/>
    <property type="match status" value="1"/>
</dbReference>
<dbReference type="HOGENOM" id="CLU_058969_0_0_7"/>
<dbReference type="SUPFAM" id="SSF102114">
    <property type="entry name" value="Radical SAM enzymes"/>
    <property type="match status" value="1"/>
</dbReference>
<dbReference type="PROSITE" id="PS01087">
    <property type="entry name" value="RADICAL_ACTIVATING"/>
    <property type="match status" value="1"/>
</dbReference>
<evidence type="ECO:0000256" key="9">
    <source>
        <dbReference type="ARBA" id="ARBA00023014"/>
    </source>
</evidence>
<dbReference type="Pfam" id="PF04055">
    <property type="entry name" value="Radical_SAM"/>
    <property type="match status" value="1"/>
</dbReference>
<feature type="domain" description="Radical SAM core" evidence="11">
    <location>
        <begin position="15"/>
        <end position="297"/>
    </location>
</feature>
<dbReference type="InterPro" id="IPR017900">
    <property type="entry name" value="4Fe4S_Fe_S_CS"/>
</dbReference>
<dbReference type="InterPro" id="IPR040074">
    <property type="entry name" value="BssD/PflA/YjjW"/>
</dbReference>
<dbReference type="InterPro" id="IPR001989">
    <property type="entry name" value="Radical_activat_CS"/>
</dbReference>
<dbReference type="Proteomes" id="UP000009173">
    <property type="component" value="Chromosome"/>
</dbReference>
<evidence type="ECO:0000256" key="7">
    <source>
        <dbReference type="ARBA" id="ARBA00023002"/>
    </source>
</evidence>
<evidence type="ECO:0000256" key="2">
    <source>
        <dbReference type="ARBA" id="ARBA00009777"/>
    </source>
</evidence>
<dbReference type="Gene3D" id="3.20.20.70">
    <property type="entry name" value="Aldolase class I"/>
    <property type="match status" value="1"/>
</dbReference>
<dbReference type="SFLD" id="SFLDG01066">
    <property type="entry name" value="organic_radical-activating_enz"/>
    <property type="match status" value="1"/>
</dbReference>
<dbReference type="InterPro" id="IPR034457">
    <property type="entry name" value="Organic_radical-activating"/>
</dbReference>
<dbReference type="SUPFAM" id="SSF54862">
    <property type="entry name" value="4Fe-4S ferredoxins"/>
    <property type="match status" value="1"/>
</dbReference>